<dbReference type="InterPro" id="IPR036365">
    <property type="entry name" value="PGBD-like_sf"/>
</dbReference>
<evidence type="ECO:0000259" key="3">
    <source>
        <dbReference type="Pfam" id="PF07486"/>
    </source>
</evidence>
<protein>
    <submittedName>
        <fullName evidence="4">Cell wall hydrolase</fullName>
    </submittedName>
</protein>
<accession>A0A9X2S823</accession>
<organism evidence="4 5">
    <name type="scientific">Anaerosalibacter massiliensis</name>
    <dbReference type="NCBI Taxonomy" id="1347392"/>
    <lineage>
        <taxon>Bacteria</taxon>
        <taxon>Bacillati</taxon>
        <taxon>Bacillota</taxon>
        <taxon>Tissierellia</taxon>
        <taxon>Tissierellales</taxon>
        <taxon>Sporanaerobacteraceae</taxon>
        <taxon>Anaerosalibacter</taxon>
    </lineage>
</organism>
<evidence type="ECO:0000256" key="1">
    <source>
        <dbReference type="SAM" id="SignalP"/>
    </source>
</evidence>
<dbReference type="InterPro" id="IPR011105">
    <property type="entry name" value="Cell_wall_hydrolase_SleB"/>
</dbReference>
<dbReference type="SUPFAM" id="SSF47090">
    <property type="entry name" value="PGBD-like"/>
    <property type="match status" value="1"/>
</dbReference>
<dbReference type="Gene3D" id="1.10.10.2520">
    <property type="entry name" value="Cell wall hydrolase SleB, domain 1"/>
    <property type="match status" value="1"/>
</dbReference>
<keyword evidence="1" id="KW-0732">Signal</keyword>
<feature type="domain" description="Peptidoglycan binding-like" evidence="2">
    <location>
        <begin position="38"/>
        <end position="93"/>
    </location>
</feature>
<gene>
    <name evidence="4" type="ORF">NSA23_14835</name>
</gene>
<proteinExistence type="predicted"/>
<evidence type="ECO:0000259" key="2">
    <source>
        <dbReference type="Pfam" id="PF01471"/>
    </source>
</evidence>
<keyword evidence="5" id="KW-1185">Reference proteome</keyword>
<feature type="signal peptide" evidence="1">
    <location>
        <begin position="1"/>
        <end position="25"/>
    </location>
</feature>
<feature type="chain" id="PRO_5040938273" evidence="1">
    <location>
        <begin position="26"/>
        <end position="228"/>
    </location>
</feature>
<dbReference type="Proteomes" id="UP001142078">
    <property type="component" value="Unassembled WGS sequence"/>
</dbReference>
<dbReference type="InterPro" id="IPR042047">
    <property type="entry name" value="SleB_dom1"/>
</dbReference>
<comment type="caution">
    <text evidence="4">The sequence shown here is derived from an EMBL/GenBank/DDBJ whole genome shotgun (WGS) entry which is preliminary data.</text>
</comment>
<evidence type="ECO:0000313" key="5">
    <source>
        <dbReference type="Proteomes" id="UP001142078"/>
    </source>
</evidence>
<keyword evidence="4" id="KW-0378">Hydrolase</keyword>
<dbReference type="AlphaFoldDB" id="A0A9X2S823"/>
<dbReference type="EMBL" id="JANJZL010000016">
    <property type="protein sequence ID" value="MCR2045377.1"/>
    <property type="molecule type" value="Genomic_DNA"/>
</dbReference>
<dbReference type="Pfam" id="PF07486">
    <property type="entry name" value="Hydrolase_2"/>
    <property type="match status" value="1"/>
</dbReference>
<feature type="domain" description="Cell wall hydrolase SleB" evidence="3">
    <location>
        <begin position="124"/>
        <end position="227"/>
    </location>
</feature>
<evidence type="ECO:0000313" key="4">
    <source>
        <dbReference type="EMBL" id="MCR2045377.1"/>
    </source>
</evidence>
<dbReference type="Gene3D" id="6.20.240.60">
    <property type="match status" value="1"/>
</dbReference>
<dbReference type="RefSeq" id="WP_257490715.1">
    <property type="nucleotide sequence ID" value="NZ_JANJZL010000016.1"/>
</dbReference>
<name>A0A9X2S823_9FIRM</name>
<dbReference type="InterPro" id="IPR002477">
    <property type="entry name" value="Peptidoglycan-bd-like"/>
</dbReference>
<dbReference type="InterPro" id="IPR036366">
    <property type="entry name" value="PGBDSf"/>
</dbReference>
<sequence>MKHRKIASILLVILILTLLSTQVLANGNTRTLKFTDKGEDVLKLQKTLNSKGYYNYHIDGIYGKITEQAVIKFQIDHKIRIDGIAGPETQRTLYGNSSDGTSSKNHTSGDAYWLSRIIEVEAGSEPYKGKVAVGNVILNRVNSKEFPNTIYNVIFEYYGNIPQFSPVQDGTIYNTPSQESVNAAKDALNGVRPVGNATYFFNPNKAKGSWIVKSKSYVTTIGGHAFYQ</sequence>
<dbReference type="Gene3D" id="1.10.101.10">
    <property type="entry name" value="PGBD-like superfamily/PGBD"/>
    <property type="match status" value="1"/>
</dbReference>
<dbReference type="GO" id="GO:0016787">
    <property type="term" value="F:hydrolase activity"/>
    <property type="evidence" value="ECO:0007669"/>
    <property type="project" value="UniProtKB-KW"/>
</dbReference>
<reference evidence="4" key="1">
    <citation type="submission" date="2022-07" db="EMBL/GenBank/DDBJ databases">
        <title>Enhanced cultured diversity of the mouse gut microbiota enables custom-made synthetic communities.</title>
        <authorList>
            <person name="Afrizal A."/>
        </authorList>
    </citation>
    <scope>NUCLEOTIDE SEQUENCE</scope>
    <source>
        <strain evidence="4">DSM 29482</strain>
    </source>
</reference>
<dbReference type="Pfam" id="PF01471">
    <property type="entry name" value="PG_binding_1"/>
    <property type="match status" value="1"/>
</dbReference>